<dbReference type="InterPro" id="IPR014729">
    <property type="entry name" value="Rossmann-like_a/b/a_fold"/>
</dbReference>
<dbReference type="PANTHER" id="PTHR46553:SF3">
    <property type="entry name" value="ADENINE NUCLEOTIDE ALPHA HYDROLASES-LIKE SUPERFAMILY PROTEIN"/>
    <property type="match status" value="1"/>
</dbReference>
<accession>A0A1G8XYE7</accession>
<dbReference type="SUPFAM" id="SSF52402">
    <property type="entry name" value="Adenine nucleotide alpha hydrolases-like"/>
    <property type="match status" value="2"/>
</dbReference>
<evidence type="ECO:0000313" key="3">
    <source>
        <dbReference type="EMBL" id="SDJ95214.1"/>
    </source>
</evidence>
<organism evidence="3 4">
    <name type="scientific">Actinopolyspora mzabensis</name>
    <dbReference type="NCBI Taxonomy" id="995066"/>
    <lineage>
        <taxon>Bacteria</taxon>
        <taxon>Bacillati</taxon>
        <taxon>Actinomycetota</taxon>
        <taxon>Actinomycetes</taxon>
        <taxon>Actinopolysporales</taxon>
        <taxon>Actinopolysporaceae</taxon>
        <taxon>Actinopolyspora</taxon>
    </lineage>
</organism>
<reference evidence="4" key="1">
    <citation type="submission" date="2016-10" db="EMBL/GenBank/DDBJ databases">
        <authorList>
            <person name="Varghese N."/>
            <person name="Submissions S."/>
        </authorList>
    </citation>
    <scope>NUCLEOTIDE SEQUENCE [LARGE SCALE GENOMIC DNA]</scope>
    <source>
        <strain evidence="4">DSM 45460</strain>
    </source>
</reference>
<dbReference type="InterPro" id="IPR006016">
    <property type="entry name" value="UspA"/>
</dbReference>
<comment type="similarity">
    <text evidence="1">Belongs to the universal stress protein A family.</text>
</comment>
<dbReference type="Pfam" id="PF00582">
    <property type="entry name" value="Usp"/>
    <property type="match status" value="2"/>
</dbReference>
<feature type="domain" description="UspA" evidence="2">
    <location>
        <begin position="178"/>
        <end position="318"/>
    </location>
</feature>
<evidence type="ECO:0000313" key="4">
    <source>
        <dbReference type="Proteomes" id="UP000199213"/>
    </source>
</evidence>
<evidence type="ECO:0000256" key="1">
    <source>
        <dbReference type="ARBA" id="ARBA00008791"/>
    </source>
</evidence>
<dbReference type="Gene3D" id="3.40.50.620">
    <property type="entry name" value="HUPs"/>
    <property type="match status" value="2"/>
</dbReference>
<dbReference type="EMBL" id="FNFM01000003">
    <property type="protein sequence ID" value="SDJ95214.1"/>
    <property type="molecule type" value="Genomic_DNA"/>
</dbReference>
<name>A0A1G8XYE7_ACTMZ</name>
<gene>
    <name evidence="3" type="ORF">SAMN04487820_103124</name>
</gene>
<feature type="domain" description="UspA" evidence="2">
    <location>
        <begin position="25"/>
        <end position="163"/>
    </location>
</feature>
<dbReference type="PRINTS" id="PR01438">
    <property type="entry name" value="UNVRSLSTRESS"/>
</dbReference>
<protein>
    <submittedName>
        <fullName evidence="3">Nucleotide-binding universal stress protein, UspA family</fullName>
    </submittedName>
</protein>
<sequence length="318" mass="34662">MVSARIVATGELEGLAAMSAERTGKVVVGFDELEHSRQTVRWAAFEAASRQRSLLIVRAVPVPLEQITRIHLPSEAVESEPLRTESENELRAMVAECSAELPQLAIDTSIRMGHPAKILGESAEGAEMLVLGAPEQTRPWRVLLGSTSAELVRTAELPVVVVRGEQENERITSTPTEFTRVVVGVDGSRGSQRAIDFAYEFAFRHGVELVALLAWNEIRKYALSVSARRKLNWEEVDETCQRVLSESVAGQREKYPDVVLRSEVVTNEGAADALFSASEQADLLVVGSHGRGPIRSSLLGSVSYAVAHYAQCPVAVVH</sequence>
<evidence type="ECO:0000259" key="2">
    <source>
        <dbReference type="Pfam" id="PF00582"/>
    </source>
</evidence>
<dbReference type="PANTHER" id="PTHR46553">
    <property type="entry name" value="ADENINE NUCLEOTIDE ALPHA HYDROLASES-LIKE SUPERFAMILY PROTEIN"/>
    <property type="match status" value="1"/>
</dbReference>
<dbReference type="InterPro" id="IPR006015">
    <property type="entry name" value="Universal_stress_UspA"/>
</dbReference>
<proteinExistence type="inferred from homology"/>
<keyword evidence="4" id="KW-1185">Reference proteome</keyword>
<dbReference type="AlphaFoldDB" id="A0A1G8XYE7"/>
<dbReference type="Proteomes" id="UP000199213">
    <property type="component" value="Unassembled WGS sequence"/>
</dbReference>